<comment type="caution">
    <text evidence="3">The sequence shown here is derived from an EMBL/GenBank/DDBJ whole genome shotgun (WGS) entry which is preliminary data.</text>
</comment>
<dbReference type="Proteomes" id="UP000654075">
    <property type="component" value="Unassembled WGS sequence"/>
</dbReference>
<accession>A0A813H2E4</accession>
<dbReference type="EMBL" id="CAJNNV010030212">
    <property type="protein sequence ID" value="CAE8631816.1"/>
    <property type="molecule type" value="Genomic_DNA"/>
</dbReference>
<sequence length="206" mass="21829">MSFCRARSALGFLLVLGGGLRLLPPTLCVSLGPGRSWLPSPPARRPCDRPARMSSSAGGSAVWRPPGAVRLPRSLWAPPDYLGVSGLAGSQPSSSGRADPSVRSFALGAHTGRPAVALKAARAKSRAQRFAGQPFGILRRAVIKAPTALAYSKAVALVRAFAHSKSLSLRTAVQWDVAMDRFFDHLFLSGDHPWVGRNALWGGAQL</sequence>
<gene>
    <name evidence="3" type="ORF">PGLA1383_LOCUS47818</name>
</gene>
<evidence type="ECO:0000313" key="4">
    <source>
        <dbReference type="Proteomes" id="UP000654075"/>
    </source>
</evidence>
<feature type="region of interest" description="Disordered" evidence="1">
    <location>
        <begin position="40"/>
        <end position="59"/>
    </location>
</feature>
<name>A0A813H2E4_POLGL</name>
<keyword evidence="2" id="KW-0732">Signal</keyword>
<organism evidence="3 4">
    <name type="scientific">Polarella glacialis</name>
    <name type="common">Dinoflagellate</name>
    <dbReference type="NCBI Taxonomy" id="89957"/>
    <lineage>
        <taxon>Eukaryota</taxon>
        <taxon>Sar</taxon>
        <taxon>Alveolata</taxon>
        <taxon>Dinophyceae</taxon>
        <taxon>Suessiales</taxon>
        <taxon>Suessiaceae</taxon>
        <taxon>Polarella</taxon>
    </lineage>
</organism>
<evidence type="ECO:0000256" key="2">
    <source>
        <dbReference type="SAM" id="SignalP"/>
    </source>
</evidence>
<keyword evidence="4" id="KW-1185">Reference proteome</keyword>
<evidence type="ECO:0000256" key="1">
    <source>
        <dbReference type="SAM" id="MobiDB-lite"/>
    </source>
</evidence>
<protein>
    <submittedName>
        <fullName evidence="3">Uncharacterized protein</fullName>
    </submittedName>
</protein>
<feature type="signal peptide" evidence="2">
    <location>
        <begin position="1"/>
        <end position="28"/>
    </location>
</feature>
<proteinExistence type="predicted"/>
<dbReference type="AlphaFoldDB" id="A0A813H2E4"/>
<feature type="chain" id="PRO_5032514388" evidence="2">
    <location>
        <begin position="29"/>
        <end position="206"/>
    </location>
</feature>
<reference evidence="3" key="1">
    <citation type="submission" date="2021-02" db="EMBL/GenBank/DDBJ databases">
        <authorList>
            <person name="Dougan E. K."/>
            <person name="Rhodes N."/>
            <person name="Thang M."/>
            <person name="Chan C."/>
        </authorList>
    </citation>
    <scope>NUCLEOTIDE SEQUENCE</scope>
</reference>
<evidence type="ECO:0000313" key="3">
    <source>
        <dbReference type="EMBL" id="CAE8631816.1"/>
    </source>
</evidence>